<dbReference type="PANTHER" id="PTHR45825:SF11">
    <property type="entry name" value="ALPHA AMYLASE DOMAIN-CONTAINING PROTEIN"/>
    <property type="match status" value="1"/>
</dbReference>
<dbReference type="GO" id="GO:0009011">
    <property type="term" value="F:alpha-1,4-glucan glucosyltransferase (ADP-glucose donor) activity"/>
    <property type="evidence" value="ECO:0007669"/>
    <property type="project" value="UniProtKB-UniRule"/>
</dbReference>
<dbReference type="HAMAP" id="MF_00484">
    <property type="entry name" value="Glycogen_synth"/>
    <property type="match status" value="1"/>
</dbReference>
<comment type="similarity">
    <text evidence="3 7">Belongs to the glycosyltransferase 1 family. Bacterial/plant glycogen synthase subfamily.</text>
</comment>
<dbReference type="PANTHER" id="PTHR45825">
    <property type="entry name" value="GRANULE-BOUND STARCH SYNTHASE 1, CHLOROPLASTIC/AMYLOPLASTIC"/>
    <property type="match status" value="1"/>
</dbReference>
<keyword evidence="11" id="KW-1185">Reference proteome</keyword>
<keyword evidence="4 7" id="KW-0328">Glycosyltransferase</keyword>
<evidence type="ECO:0000256" key="3">
    <source>
        <dbReference type="ARBA" id="ARBA00010281"/>
    </source>
</evidence>
<dbReference type="NCBIfam" id="NF001899">
    <property type="entry name" value="PRK00654.1-2"/>
    <property type="match status" value="1"/>
</dbReference>
<evidence type="ECO:0000256" key="6">
    <source>
        <dbReference type="ARBA" id="ARBA00023056"/>
    </source>
</evidence>
<evidence type="ECO:0000259" key="8">
    <source>
        <dbReference type="Pfam" id="PF00534"/>
    </source>
</evidence>
<evidence type="ECO:0000313" key="10">
    <source>
        <dbReference type="EMBL" id="SFP86933.1"/>
    </source>
</evidence>
<dbReference type="Gene3D" id="3.40.50.2000">
    <property type="entry name" value="Glycogen Phosphorylase B"/>
    <property type="match status" value="2"/>
</dbReference>
<evidence type="ECO:0000313" key="11">
    <source>
        <dbReference type="Proteomes" id="UP000198577"/>
    </source>
</evidence>
<dbReference type="Pfam" id="PF08323">
    <property type="entry name" value="Glyco_transf_5"/>
    <property type="match status" value="1"/>
</dbReference>
<keyword evidence="5 7" id="KW-0808">Transferase</keyword>
<name>A0A1I5TV63_9FIRM</name>
<evidence type="ECO:0000256" key="4">
    <source>
        <dbReference type="ARBA" id="ARBA00022676"/>
    </source>
</evidence>
<dbReference type="InterPro" id="IPR001296">
    <property type="entry name" value="Glyco_trans_1"/>
</dbReference>
<evidence type="ECO:0000256" key="1">
    <source>
        <dbReference type="ARBA" id="ARBA00001478"/>
    </source>
</evidence>
<dbReference type="InterPro" id="IPR013534">
    <property type="entry name" value="Starch_synth_cat_dom"/>
</dbReference>
<dbReference type="EC" id="2.4.1.21" evidence="7"/>
<comment type="function">
    <text evidence="2 7">Synthesizes alpha-1,4-glucan chains using ADP-glucose.</text>
</comment>
<evidence type="ECO:0000256" key="7">
    <source>
        <dbReference type="HAMAP-Rule" id="MF_00484"/>
    </source>
</evidence>
<comment type="pathway">
    <text evidence="7">Glycan biosynthesis; glycogen biosynthesis.</text>
</comment>
<dbReference type="AlphaFoldDB" id="A0A1I5TV63"/>
<dbReference type="CDD" id="cd03791">
    <property type="entry name" value="GT5_Glycogen_synthase_DULL1-like"/>
    <property type="match status" value="1"/>
</dbReference>
<dbReference type="STRING" id="937334.SAMN05444406_10571"/>
<dbReference type="NCBIfam" id="TIGR02095">
    <property type="entry name" value="glgA"/>
    <property type="match status" value="1"/>
</dbReference>
<keyword evidence="6 7" id="KW-0320">Glycogen biosynthesis</keyword>
<organism evidence="10 11">
    <name type="scientific">Caldicoprobacter faecalis</name>
    <dbReference type="NCBI Taxonomy" id="937334"/>
    <lineage>
        <taxon>Bacteria</taxon>
        <taxon>Bacillati</taxon>
        <taxon>Bacillota</taxon>
        <taxon>Clostridia</taxon>
        <taxon>Caldicoprobacterales</taxon>
        <taxon>Caldicoprobacteraceae</taxon>
        <taxon>Caldicoprobacter</taxon>
    </lineage>
</organism>
<feature type="domain" description="Glycosyl transferase family 1" evidence="8">
    <location>
        <begin position="291"/>
        <end position="439"/>
    </location>
</feature>
<dbReference type="InterPro" id="IPR011835">
    <property type="entry name" value="GS/SS"/>
</dbReference>
<comment type="catalytic activity">
    <reaction evidence="1 7">
        <text>[(1-&gt;4)-alpha-D-glucosyl](n) + ADP-alpha-D-glucose = [(1-&gt;4)-alpha-D-glucosyl](n+1) + ADP + H(+)</text>
        <dbReference type="Rhea" id="RHEA:18189"/>
        <dbReference type="Rhea" id="RHEA-COMP:9584"/>
        <dbReference type="Rhea" id="RHEA-COMP:9587"/>
        <dbReference type="ChEBI" id="CHEBI:15378"/>
        <dbReference type="ChEBI" id="CHEBI:15444"/>
        <dbReference type="ChEBI" id="CHEBI:57498"/>
        <dbReference type="ChEBI" id="CHEBI:456216"/>
        <dbReference type="EC" id="2.4.1.21"/>
    </reaction>
</comment>
<reference evidence="10 11" key="1">
    <citation type="submission" date="2016-10" db="EMBL/GenBank/DDBJ databases">
        <authorList>
            <person name="de Groot N.N."/>
        </authorList>
    </citation>
    <scope>NUCLEOTIDE SEQUENCE [LARGE SCALE GENOMIC DNA]</scope>
    <source>
        <strain evidence="10 11">DSM 20678</strain>
    </source>
</reference>
<dbReference type="Pfam" id="PF00534">
    <property type="entry name" value="Glycos_transf_1"/>
    <property type="match status" value="1"/>
</dbReference>
<gene>
    <name evidence="7" type="primary">glgA</name>
    <name evidence="10" type="ORF">SAMN05444406_10571</name>
</gene>
<evidence type="ECO:0000256" key="5">
    <source>
        <dbReference type="ARBA" id="ARBA00022679"/>
    </source>
</evidence>
<feature type="binding site" evidence="7">
    <location>
        <position position="16"/>
    </location>
    <ligand>
        <name>ADP-alpha-D-glucose</name>
        <dbReference type="ChEBI" id="CHEBI:57498"/>
    </ligand>
</feature>
<feature type="domain" description="Starch synthase catalytic" evidence="9">
    <location>
        <begin position="3"/>
        <end position="238"/>
    </location>
</feature>
<dbReference type="GO" id="GO:0005978">
    <property type="term" value="P:glycogen biosynthetic process"/>
    <property type="evidence" value="ECO:0007669"/>
    <property type="project" value="UniProtKB-UniRule"/>
</dbReference>
<dbReference type="GO" id="GO:0004373">
    <property type="term" value="F:alpha-1,4-glucan glucosyltransferase (UDP-glucose donor) activity"/>
    <property type="evidence" value="ECO:0007669"/>
    <property type="project" value="InterPro"/>
</dbReference>
<dbReference type="SUPFAM" id="SSF53756">
    <property type="entry name" value="UDP-Glycosyltransferase/glycogen phosphorylase"/>
    <property type="match status" value="1"/>
</dbReference>
<dbReference type="NCBIfam" id="NF001898">
    <property type="entry name" value="PRK00654.1-1"/>
    <property type="match status" value="1"/>
</dbReference>
<evidence type="ECO:0000259" key="9">
    <source>
        <dbReference type="Pfam" id="PF08323"/>
    </source>
</evidence>
<accession>A0A1I5TV63</accession>
<evidence type="ECO:0000256" key="2">
    <source>
        <dbReference type="ARBA" id="ARBA00002764"/>
    </source>
</evidence>
<dbReference type="Proteomes" id="UP000198577">
    <property type="component" value="Unassembled WGS sequence"/>
</dbReference>
<sequence length="480" mass="55541">MLKVLFAASEAAPFVKTGGLGEVIGSLPVALRRHGVDARIILPKYKAIPANLKERIRHIKHIYVKLGWRNQYCGIEETERKGVPVYFIDNEYYFGRDGIYGYSDDEVERFAFFCRSVLEVLPHIGFMPDVIHCHDWQTGAIPVLLEAHYRHNDFYKNIRTLFTIHNLRYQGIYDRKILGDLLDLGDEYFTPDKLEFYGNVNMLKAGLVYANLINTVSPTYAQEIQMPFFGERLDGLLRARSHELFGILNGVDYDEYNPATDPLIFRNYDQDHLENKVENKLKLQEQLGLAVREDVPMISIIVRLVAQKGLDLIAHVLDEILAMDIQLVVLGSGEWQYENMFKNAANRYPKKVSANIFYDNTLAHRIYAASDLFLMPSLYEPCGLAQLFSMRYGTIPIVRETGGLKDTVQPYNEFTGEGNGFSFTNYNAHDMLYTIKRAVNFYHNKEVWHALMRRAMQCDYSWNRSAREYIELYNRLKSGR</sequence>
<dbReference type="OrthoDB" id="9808590at2"/>
<dbReference type="UniPathway" id="UPA00164"/>
<dbReference type="RefSeq" id="WP_035147237.1">
    <property type="nucleotide sequence ID" value="NZ_FOXR01000005.1"/>
</dbReference>
<proteinExistence type="inferred from homology"/>
<dbReference type="EMBL" id="FOXR01000005">
    <property type="protein sequence ID" value="SFP86933.1"/>
    <property type="molecule type" value="Genomic_DNA"/>
</dbReference>
<protein>
    <recommendedName>
        <fullName evidence="7">Glycogen synthase</fullName>
        <ecNumber evidence="7">2.4.1.21</ecNumber>
    </recommendedName>
    <alternativeName>
        <fullName evidence="7">Starch [bacterial glycogen] synthase</fullName>
    </alternativeName>
</protein>